<proteinExistence type="predicted"/>
<sequence>MAGYIFTLDSFDSLNEIIKNGVYSTNINVPKKNNWLTPHEGTFTDYLSMKEGDNVYFFIDRKIYGIGKLKNVVEDCKLLNFPNADIPIVNDYTELKEEMILNKTLFNLKNRFICTFENNPYFFTTGVDMDDVLASNPSAFKMLRVLWKLSFIKIDDIENKALFDFILKTNEYELANPYNIFYTEDLLHKRIKSLYNNSFRVTSKNILDLAADEDYIRHEMAIEAAIVDNISNNSSSSIFGEWDYVSHQVVASPFKPVDYMDKMDVFGYRYIAGFSTISKYLTIEIKKDRATEDVVHQIMKYVDWINQEYSNDYGMIEAFVVAKHFPKEVINLKNKIGRRVYTKGRRPAMTLEWSNLRFIKYRYCQSSKNIIFEEEMIQT</sequence>
<evidence type="ECO:0000313" key="1">
    <source>
        <dbReference type="EMBL" id="WHY53034.1"/>
    </source>
</evidence>
<dbReference type="InterPro" id="IPR011856">
    <property type="entry name" value="tRNA_endonuc-like_dom_sf"/>
</dbReference>
<gene>
    <name evidence="1" type="ORF">QNH24_07260</name>
</gene>
<accession>A0AAX3WZD9</accession>
<evidence type="ECO:0000313" key="2">
    <source>
        <dbReference type="Proteomes" id="UP001178322"/>
    </source>
</evidence>
<dbReference type="AlphaFoldDB" id="A0AAX3WZD9"/>
<protein>
    <submittedName>
        <fullName evidence="1">Uncharacterized protein</fullName>
    </submittedName>
</protein>
<organism evidence="1 2">
    <name type="scientific">Lysinibacillus pakistanensis</name>
    <dbReference type="NCBI Taxonomy" id="759811"/>
    <lineage>
        <taxon>Bacteria</taxon>
        <taxon>Bacillati</taxon>
        <taxon>Bacillota</taxon>
        <taxon>Bacilli</taxon>
        <taxon>Bacillales</taxon>
        <taxon>Bacillaceae</taxon>
        <taxon>Lysinibacillus</taxon>
    </lineage>
</organism>
<reference evidence="1" key="1">
    <citation type="submission" date="2023-05" db="EMBL/GenBank/DDBJ databases">
        <title>Comparative genomics of Bacillaceae isolates and their secondary metabolite potential.</title>
        <authorList>
            <person name="Song L."/>
            <person name="Nielsen L.J."/>
            <person name="Mohite O."/>
            <person name="Xu X."/>
            <person name="Weber T."/>
            <person name="Kovacs A.T."/>
        </authorList>
    </citation>
    <scope>NUCLEOTIDE SEQUENCE</scope>
    <source>
        <strain evidence="1">LY1</strain>
    </source>
</reference>
<dbReference type="Proteomes" id="UP001178322">
    <property type="component" value="Chromosome"/>
</dbReference>
<name>A0AAX3WZD9_9BACI</name>
<dbReference type="EMBL" id="CP126101">
    <property type="protein sequence ID" value="WHY53034.1"/>
    <property type="molecule type" value="Genomic_DNA"/>
</dbReference>
<dbReference type="GO" id="GO:0003676">
    <property type="term" value="F:nucleic acid binding"/>
    <property type="evidence" value="ECO:0007669"/>
    <property type="project" value="InterPro"/>
</dbReference>
<dbReference type="RefSeq" id="WP_283871411.1">
    <property type="nucleotide sequence ID" value="NZ_CP126101.1"/>
</dbReference>
<dbReference type="Gene3D" id="3.40.1350.10">
    <property type="match status" value="1"/>
</dbReference>